<organism evidence="2 3">
    <name type="scientific">Eragrostis curvula</name>
    <name type="common">weeping love grass</name>
    <dbReference type="NCBI Taxonomy" id="38414"/>
    <lineage>
        <taxon>Eukaryota</taxon>
        <taxon>Viridiplantae</taxon>
        <taxon>Streptophyta</taxon>
        <taxon>Embryophyta</taxon>
        <taxon>Tracheophyta</taxon>
        <taxon>Spermatophyta</taxon>
        <taxon>Magnoliopsida</taxon>
        <taxon>Liliopsida</taxon>
        <taxon>Poales</taxon>
        <taxon>Poaceae</taxon>
        <taxon>PACMAD clade</taxon>
        <taxon>Chloridoideae</taxon>
        <taxon>Eragrostideae</taxon>
        <taxon>Eragrostidinae</taxon>
        <taxon>Eragrostis</taxon>
    </lineage>
</organism>
<comment type="caution">
    <text evidence="2">The sequence shown here is derived from an EMBL/GenBank/DDBJ whole genome shotgun (WGS) entry which is preliminary data.</text>
</comment>
<name>A0A5J9TIA4_9POAL</name>
<dbReference type="AlphaFoldDB" id="A0A5J9TIA4"/>
<keyword evidence="3" id="KW-1185">Reference proteome</keyword>
<sequence length="150" mass="16539">MIHEQMSLACKGAKCNRMETNKYNKSPLSRGRVALVLWNRGSSELTLLQAGAALVLIHQPSLMLMICGRGTINRCRKRFSIIPSNEMVVNKPSSTAVCDSNADPEGDPSGTTNWSPNASKESKATKCKWGMKKHQHKQVLFAQAQPEVTK</sequence>
<feature type="non-terminal residue" evidence="2">
    <location>
        <position position="150"/>
    </location>
</feature>
<gene>
    <name evidence="2" type="ORF">EJB05_44673</name>
</gene>
<evidence type="ECO:0000313" key="3">
    <source>
        <dbReference type="Proteomes" id="UP000324897"/>
    </source>
</evidence>
<feature type="compositionally biased region" description="Polar residues" evidence="1">
    <location>
        <begin position="109"/>
        <end position="119"/>
    </location>
</feature>
<accession>A0A5J9TIA4</accession>
<evidence type="ECO:0000256" key="1">
    <source>
        <dbReference type="SAM" id="MobiDB-lite"/>
    </source>
</evidence>
<dbReference type="Gramene" id="TVU11109">
    <property type="protein sequence ID" value="TVU11109"/>
    <property type="gene ID" value="EJB05_44673"/>
</dbReference>
<protein>
    <submittedName>
        <fullName evidence="2">Uncharacterized protein</fullName>
    </submittedName>
</protein>
<dbReference type="EMBL" id="RWGY01000039">
    <property type="protein sequence ID" value="TVU11109.1"/>
    <property type="molecule type" value="Genomic_DNA"/>
</dbReference>
<feature type="region of interest" description="Disordered" evidence="1">
    <location>
        <begin position="94"/>
        <end position="131"/>
    </location>
</feature>
<dbReference type="Proteomes" id="UP000324897">
    <property type="component" value="Chromosome 3"/>
</dbReference>
<proteinExistence type="predicted"/>
<reference evidence="2 3" key="1">
    <citation type="journal article" date="2019" name="Sci. Rep.">
        <title>A high-quality genome of Eragrostis curvula grass provides insights into Poaceae evolution and supports new strategies to enhance forage quality.</title>
        <authorList>
            <person name="Carballo J."/>
            <person name="Santos B.A.C.M."/>
            <person name="Zappacosta D."/>
            <person name="Garbus I."/>
            <person name="Selva J.P."/>
            <person name="Gallo C.A."/>
            <person name="Diaz A."/>
            <person name="Albertini E."/>
            <person name="Caccamo M."/>
            <person name="Echenique V."/>
        </authorList>
    </citation>
    <scope>NUCLEOTIDE SEQUENCE [LARGE SCALE GENOMIC DNA]</scope>
    <source>
        <strain evidence="3">cv. Victoria</strain>
        <tissue evidence="2">Leaf</tissue>
    </source>
</reference>
<evidence type="ECO:0000313" key="2">
    <source>
        <dbReference type="EMBL" id="TVU11109.1"/>
    </source>
</evidence>
<feature type="non-terminal residue" evidence="2">
    <location>
        <position position="1"/>
    </location>
</feature>